<dbReference type="Proteomes" id="UP000249922">
    <property type="component" value="Chromosome"/>
</dbReference>
<feature type="region of interest" description="Disordered" evidence="1">
    <location>
        <begin position="1"/>
        <end position="20"/>
    </location>
</feature>
<evidence type="ECO:0000313" key="2">
    <source>
        <dbReference type="EMBL" id="AWX93886.1"/>
    </source>
</evidence>
<sequence length="118" mass="13479">MRKELAGDRHLLRGDGPHADDTSIRVLDRSLRDRGLGKGVKKGRIWAYVRIAALGRTASYRRNANCRTEQQYLRRLKNGRPTQKRCWMAWSMCGHFSARMVGLSCLRGWTSPAGFLDC</sequence>
<reference evidence="2 3" key="1">
    <citation type="submission" date="2018-06" db="EMBL/GenBank/DDBJ databases">
        <title>Complete genome sequence of Paracoccus mutanolyticus strain RSP-02 isolated from cellulosic waste.</title>
        <authorList>
            <person name="Amrutha R.N."/>
            <person name="Shrivastav A."/>
            <person name="Buddana S.K."/>
            <person name="Deshpande U."/>
            <person name="Prakasham R.S."/>
        </authorList>
    </citation>
    <scope>NUCLEOTIDE SEQUENCE [LARGE SCALE GENOMIC DNA]</scope>
    <source>
        <strain evidence="2 3">RSP-02</strain>
    </source>
</reference>
<evidence type="ECO:0008006" key="4">
    <source>
        <dbReference type="Google" id="ProtNLM"/>
    </source>
</evidence>
<evidence type="ECO:0000313" key="3">
    <source>
        <dbReference type="Proteomes" id="UP000249922"/>
    </source>
</evidence>
<gene>
    <name evidence="2" type="ORF">DPM13_15030</name>
</gene>
<keyword evidence="3" id="KW-1185">Reference proteome</keyword>
<protein>
    <recommendedName>
        <fullName evidence="4">Transposase</fullName>
    </recommendedName>
</protein>
<dbReference type="EMBL" id="CP030239">
    <property type="protein sequence ID" value="AWX93886.1"/>
    <property type="molecule type" value="Genomic_DNA"/>
</dbReference>
<proteinExistence type="predicted"/>
<organism evidence="2 3">
    <name type="scientific">Paracoccus mutanolyticus</name>
    <dbReference type="NCBI Taxonomy" id="1499308"/>
    <lineage>
        <taxon>Bacteria</taxon>
        <taxon>Pseudomonadati</taxon>
        <taxon>Pseudomonadota</taxon>
        <taxon>Alphaproteobacteria</taxon>
        <taxon>Rhodobacterales</taxon>
        <taxon>Paracoccaceae</taxon>
        <taxon>Paracoccus</taxon>
    </lineage>
</organism>
<name>A0ABN5M7I7_9RHOB</name>
<evidence type="ECO:0000256" key="1">
    <source>
        <dbReference type="SAM" id="MobiDB-lite"/>
    </source>
</evidence>
<accession>A0ABN5M7I7</accession>